<organism evidence="1 2">
    <name type="scientific">Ignelater luminosus</name>
    <name type="common">Cucubano</name>
    <name type="synonym">Pyrophorus luminosus</name>
    <dbReference type="NCBI Taxonomy" id="2038154"/>
    <lineage>
        <taxon>Eukaryota</taxon>
        <taxon>Metazoa</taxon>
        <taxon>Ecdysozoa</taxon>
        <taxon>Arthropoda</taxon>
        <taxon>Hexapoda</taxon>
        <taxon>Insecta</taxon>
        <taxon>Pterygota</taxon>
        <taxon>Neoptera</taxon>
        <taxon>Endopterygota</taxon>
        <taxon>Coleoptera</taxon>
        <taxon>Polyphaga</taxon>
        <taxon>Elateriformia</taxon>
        <taxon>Elateroidea</taxon>
        <taxon>Elateridae</taxon>
        <taxon>Agrypninae</taxon>
        <taxon>Pyrophorini</taxon>
        <taxon>Ignelater</taxon>
    </lineage>
</organism>
<accession>A0A8K0DF13</accession>
<keyword evidence="2" id="KW-1185">Reference proteome</keyword>
<evidence type="ECO:0000313" key="1">
    <source>
        <dbReference type="EMBL" id="KAF2904569.1"/>
    </source>
</evidence>
<dbReference type="Proteomes" id="UP000801492">
    <property type="component" value="Unassembled WGS sequence"/>
</dbReference>
<feature type="non-terminal residue" evidence="1">
    <location>
        <position position="1"/>
    </location>
</feature>
<reference evidence="1" key="1">
    <citation type="submission" date="2019-08" db="EMBL/GenBank/DDBJ databases">
        <title>The genome of the North American firefly Photinus pyralis.</title>
        <authorList>
            <consortium name="Photinus pyralis genome working group"/>
            <person name="Fallon T.R."/>
            <person name="Sander Lower S.E."/>
            <person name="Weng J.-K."/>
        </authorList>
    </citation>
    <scope>NUCLEOTIDE SEQUENCE</scope>
    <source>
        <strain evidence="1">TRF0915ILg1</strain>
        <tissue evidence="1">Whole body</tissue>
    </source>
</reference>
<dbReference type="EMBL" id="VTPC01000736">
    <property type="protein sequence ID" value="KAF2904569.1"/>
    <property type="molecule type" value="Genomic_DNA"/>
</dbReference>
<protein>
    <submittedName>
        <fullName evidence="1">Uncharacterized protein</fullName>
    </submittedName>
</protein>
<gene>
    <name evidence="1" type="ORF">ILUMI_01616</name>
</gene>
<name>A0A8K0DF13_IGNLU</name>
<comment type="caution">
    <text evidence="1">The sequence shown here is derived from an EMBL/GenBank/DDBJ whole genome shotgun (WGS) entry which is preliminary data.</text>
</comment>
<sequence length="146" mass="16899">AFLEVLAGKCQDIMSQLDTQRAREKEENRAAIRPIIETILFCAEQELPLKGDCDSGPLALGKPEKKMANFKLCCDSEQILVMKIREGTSSVKCHTYESGYTKRNNSDMLENSYRRNNEKSKQGKLFYFTCRGNHRRIRHRAIFDLY</sequence>
<dbReference type="AlphaFoldDB" id="A0A8K0DF13"/>
<proteinExistence type="predicted"/>
<dbReference type="OrthoDB" id="6604085at2759"/>
<evidence type="ECO:0000313" key="2">
    <source>
        <dbReference type="Proteomes" id="UP000801492"/>
    </source>
</evidence>